<sequence>MVFPPARAEMILADMLADDQLAVYGQLLEAAGKSGLRLAIGGGLALSAYSGYVRNTKDMDLYVVEPDQKKLMKIMADQGFAEYNAVGYDPTWSFRGTRRGFIVDLLWRMLNGRGSVDEVWATKGWELTVREVKLRLIPPEELVWSKLYILRRERADWPDILNIIFAQGPEMDWERLLARVGDDWPVLTSLMSLFCWMCPGRAAAFPRFIWERMGMELRPPAEDGVLIDRTRTTLFKADDWFTAEVS</sequence>
<dbReference type="eggNOG" id="COG4914">
    <property type="taxonomic scope" value="Bacteria"/>
</dbReference>
<dbReference type="STRING" id="316067.Geob_2230"/>
<dbReference type="EMBL" id="CP001390">
    <property type="protein sequence ID" value="ACM20584.1"/>
    <property type="molecule type" value="Genomic_DNA"/>
</dbReference>
<reference evidence="1 2" key="1">
    <citation type="submission" date="2009-01" db="EMBL/GenBank/DDBJ databases">
        <title>Complete sequence of Geobacter sp. FRC-32.</title>
        <authorList>
            <consortium name="US DOE Joint Genome Institute"/>
            <person name="Lucas S."/>
            <person name="Copeland A."/>
            <person name="Lapidus A."/>
            <person name="Glavina del Rio T."/>
            <person name="Dalin E."/>
            <person name="Tice H."/>
            <person name="Bruce D."/>
            <person name="Goodwin L."/>
            <person name="Pitluck S."/>
            <person name="Saunders E."/>
            <person name="Brettin T."/>
            <person name="Detter J.C."/>
            <person name="Han C."/>
            <person name="Larimer F."/>
            <person name="Land M."/>
            <person name="Hauser L."/>
            <person name="Kyrpides N."/>
            <person name="Ovchinnikova G."/>
            <person name="Kostka J."/>
            <person name="Richardson P."/>
        </authorList>
    </citation>
    <scope>NUCLEOTIDE SEQUENCE [LARGE SCALE GENOMIC DNA]</scope>
    <source>
        <strain evidence="2">DSM 22248 / JCM 15807 / FRC-32</strain>
    </source>
</reference>
<dbReference type="HOGENOM" id="CLU_1114501_0_0_7"/>
<evidence type="ECO:0000313" key="1">
    <source>
        <dbReference type="EMBL" id="ACM20584.1"/>
    </source>
</evidence>
<gene>
    <name evidence="1" type="ordered locus">Geob_2230</name>
</gene>
<dbReference type="RefSeq" id="WP_012647313.1">
    <property type="nucleotide sequence ID" value="NC_011979.1"/>
</dbReference>
<organism evidence="1 2">
    <name type="scientific">Geotalea daltonii (strain DSM 22248 / JCM 15807 / FRC-32)</name>
    <name type="common">Geobacter daltonii</name>
    <dbReference type="NCBI Taxonomy" id="316067"/>
    <lineage>
        <taxon>Bacteria</taxon>
        <taxon>Pseudomonadati</taxon>
        <taxon>Thermodesulfobacteriota</taxon>
        <taxon>Desulfuromonadia</taxon>
        <taxon>Geobacterales</taxon>
        <taxon>Geobacteraceae</taxon>
        <taxon>Geotalea</taxon>
    </lineage>
</organism>
<evidence type="ECO:0000313" key="2">
    <source>
        <dbReference type="Proteomes" id="UP000007721"/>
    </source>
</evidence>
<proteinExistence type="predicted"/>
<dbReference type="Proteomes" id="UP000007721">
    <property type="component" value="Chromosome"/>
</dbReference>
<dbReference type="InterPro" id="IPR043519">
    <property type="entry name" value="NT_sf"/>
</dbReference>
<keyword evidence="2" id="KW-1185">Reference proteome</keyword>
<protein>
    <recommendedName>
        <fullName evidence="3">Nucleotidyltransferase family protein</fullName>
    </recommendedName>
</protein>
<name>B9M9L2_GEODF</name>
<evidence type="ECO:0008006" key="3">
    <source>
        <dbReference type="Google" id="ProtNLM"/>
    </source>
</evidence>
<dbReference type="Gene3D" id="3.30.460.40">
    <property type="match status" value="1"/>
</dbReference>
<dbReference type="KEGG" id="geo:Geob_2230"/>
<dbReference type="OrthoDB" id="9782533at2"/>
<accession>B9M9L2</accession>
<dbReference type="AlphaFoldDB" id="B9M9L2"/>
<dbReference type="InterPro" id="IPR039498">
    <property type="entry name" value="NTP_transf_5"/>
</dbReference>
<dbReference type="SUPFAM" id="SSF81301">
    <property type="entry name" value="Nucleotidyltransferase"/>
    <property type="match status" value="1"/>
</dbReference>
<dbReference type="Pfam" id="PF14907">
    <property type="entry name" value="NTP_transf_5"/>
    <property type="match status" value="1"/>
</dbReference>